<feature type="transmembrane region" description="Helical" evidence="1">
    <location>
        <begin position="268"/>
        <end position="286"/>
    </location>
</feature>
<dbReference type="EMBL" id="MGBG01000002">
    <property type="protein sequence ID" value="OGK67023.1"/>
    <property type="molecule type" value="Genomic_DNA"/>
</dbReference>
<organism evidence="3 4">
    <name type="scientific">Candidatus Roizmanbacteria bacterium RIFOXYA1_FULL_41_12</name>
    <dbReference type="NCBI Taxonomy" id="1802082"/>
    <lineage>
        <taxon>Bacteria</taxon>
        <taxon>Candidatus Roizmaniibacteriota</taxon>
    </lineage>
</organism>
<feature type="transmembrane region" description="Helical" evidence="1">
    <location>
        <begin position="37"/>
        <end position="56"/>
    </location>
</feature>
<evidence type="ECO:0000313" key="3">
    <source>
        <dbReference type="EMBL" id="OGK67023.1"/>
    </source>
</evidence>
<feature type="transmembrane region" description="Helical" evidence="1">
    <location>
        <begin position="175"/>
        <end position="197"/>
    </location>
</feature>
<feature type="transmembrane region" description="Helical" evidence="1">
    <location>
        <begin position="62"/>
        <end position="82"/>
    </location>
</feature>
<dbReference type="Pfam" id="PF00892">
    <property type="entry name" value="EamA"/>
    <property type="match status" value="1"/>
</dbReference>
<accession>A0A1F7KGM7</accession>
<feature type="transmembrane region" description="Helical" evidence="1">
    <location>
        <begin position="6"/>
        <end position="25"/>
    </location>
</feature>
<dbReference type="Gene3D" id="1.10.3730.20">
    <property type="match status" value="1"/>
</dbReference>
<dbReference type="InterPro" id="IPR000620">
    <property type="entry name" value="EamA_dom"/>
</dbReference>
<protein>
    <recommendedName>
        <fullName evidence="2">EamA domain-containing protein</fullName>
    </recommendedName>
</protein>
<dbReference type="InterPro" id="IPR037185">
    <property type="entry name" value="EmrE-like"/>
</dbReference>
<comment type="caution">
    <text evidence="3">The sequence shown here is derived from an EMBL/GenBank/DDBJ whole genome shotgun (WGS) entry which is preliminary data.</text>
</comment>
<keyword evidence="1" id="KW-1133">Transmembrane helix</keyword>
<feature type="transmembrane region" description="Helical" evidence="1">
    <location>
        <begin position="148"/>
        <end position="169"/>
    </location>
</feature>
<feature type="transmembrane region" description="Helical" evidence="1">
    <location>
        <begin position="117"/>
        <end position="136"/>
    </location>
</feature>
<proteinExistence type="predicted"/>
<evidence type="ECO:0000313" key="4">
    <source>
        <dbReference type="Proteomes" id="UP000178450"/>
    </source>
</evidence>
<dbReference type="SUPFAM" id="SSF103481">
    <property type="entry name" value="Multidrug resistance efflux transporter EmrE"/>
    <property type="match status" value="1"/>
</dbReference>
<reference evidence="3 4" key="1">
    <citation type="journal article" date="2016" name="Nat. Commun.">
        <title>Thousands of microbial genomes shed light on interconnected biogeochemical processes in an aquifer system.</title>
        <authorList>
            <person name="Anantharaman K."/>
            <person name="Brown C.T."/>
            <person name="Hug L.A."/>
            <person name="Sharon I."/>
            <person name="Castelle C.J."/>
            <person name="Probst A.J."/>
            <person name="Thomas B.C."/>
            <person name="Singh A."/>
            <person name="Wilkins M.J."/>
            <person name="Karaoz U."/>
            <person name="Brodie E.L."/>
            <person name="Williams K.H."/>
            <person name="Hubbard S.S."/>
            <person name="Banfield J.F."/>
        </authorList>
    </citation>
    <scope>NUCLEOTIDE SEQUENCE [LARGE SCALE GENOMIC DNA]</scope>
</reference>
<feature type="domain" description="EamA" evidence="2">
    <location>
        <begin position="2"/>
        <end position="131"/>
    </location>
</feature>
<evidence type="ECO:0000256" key="1">
    <source>
        <dbReference type="SAM" id="Phobius"/>
    </source>
</evidence>
<keyword evidence="1" id="KW-0812">Transmembrane</keyword>
<sequence>MSSIIFAWIASITYGLYAVIAKLIGKYQLKNTYQFSFFVTLFSGVLMSVIAYLNGGRLAFEWSYIIAAAGFLALGNILYLAALKVLDVSVMSPLFNLRVAITVIFGFFLLGESLSSKSVLLIVLIFIAGFFATMDEKFSFKSFFTKKIALGLLFMLILSIQSVFINQAIDQTDYWTATLWMSLLAIIFSFVFLFSKFKKDLAKSKSQQYLGVGLLSLLGAGGDLAAYKAFENNVGISSVIISLPISMIMAFVLSVWKPSLIERHSLKVYLVRFTAATVMIWAALQLK</sequence>
<feature type="transmembrane region" description="Helical" evidence="1">
    <location>
        <begin position="94"/>
        <end position="111"/>
    </location>
</feature>
<name>A0A1F7KGM7_9BACT</name>
<feature type="transmembrane region" description="Helical" evidence="1">
    <location>
        <begin position="236"/>
        <end position="256"/>
    </location>
</feature>
<evidence type="ECO:0000259" key="2">
    <source>
        <dbReference type="Pfam" id="PF00892"/>
    </source>
</evidence>
<dbReference type="GO" id="GO:0016020">
    <property type="term" value="C:membrane"/>
    <property type="evidence" value="ECO:0007669"/>
    <property type="project" value="InterPro"/>
</dbReference>
<gene>
    <name evidence="3" type="ORF">A2209_03140</name>
</gene>
<dbReference type="Proteomes" id="UP000178450">
    <property type="component" value="Unassembled WGS sequence"/>
</dbReference>
<dbReference type="AlphaFoldDB" id="A0A1F7KGM7"/>
<feature type="transmembrane region" description="Helical" evidence="1">
    <location>
        <begin position="209"/>
        <end position="230"/>
    </location>
</feature>
<keyword evidence="1" id="KW-0472">Membrane</keyword>